<gene>
    <name evidence="2" type="ORF">IZO911_LOCUS8521</name>
    <name evidence="3" type="ORF">KXQ929_LOCUS6697</name>
</gene>
<dbReference type="Proteomes" id="UP000663860">
    <property type="component" value="Unassembled WGS sequence"/>
</dbReference>
<feature type="region of interest" description="Disordered" evidence="1">
    <location>
        <begin position="1"/>
        <end position="24"/>
    </location>
</feature>
<sequence>MTISDEEILVSRPPQFQQRKSPSQPIRIECRAEERHFINSTPLKISGSSKLIRYTTNDSNEPGQYRSEIVVHNNPAVNLYIKKLRVGFHTHDDLALNNTRSPRPAARHHSINGLSDENQRQKSGKYRSISLPRSNSQAMLHQWIDDICSHEKLLANDDICFFLKNGEFLARI</sequence>
<dbReference type="EMBL" id="CAJNOE010000058">
    <property type="protein sequence ID" value="CAF0830913.1"/>
    <property type="molecule type" value="Genomic_DNA"/>
</dbReference>
<evidence type="ECO:0000313" key="3">
    <source>
        <dbReference type="EMBL" id="CAF3631634.1"/>
    </source>
</evidence>
<feature type="compositionally biased region" description="Polar residues" evidence="1">
    <location>
        <begin position="14"/>
        <end position="24"/>
    </location>
</feature>
<dbReference type="AlphaFoldDB" id="A0A813UKH6"/>
<feature type="region of interest" description="Disordered" evidence="1">
    <location>
        <begin position="95"/>
        <end position="128"/>
    </location>
</feature>
<evidence type="ECO:0000313" key="2">
    <source>
        <dbReference type="EMBL" id="CAF0830913.1"/>
    </source>
</evidence>
<dbReference type="Proteomes" id="UP000663868">
    <property type="component" value="Unassembled WGS sequence"/>
</dbReference>
<dbReference type="EMBL" id="CAJOBB010000263">
    <property type="protein sequence ID" value="CAF3631634.1"/>
    <property type="molecule type" value="Genomic_DNA"/>
</dbReference>
<name>A0A813UKH6_9BILA</name>
<reference evidence="2" key="1">
    <citation type="submission" date="2021-02" db="EMBL/GenBank/DDBJ databases">
        <authorList>
            <person name="Nowell W R."/>
        </authorList>
    </citation>
    <scope>NUCLEOTIDE SEQUENCE</scope>
</reference>
<comment type="caution">
    <text evidence="2">The sequence shown here is derived from an EMBL/GenBank/DDBJ whole genome shotgun (WGS) entry which is preliminary data.</text>
</comment>
<evidence type="ECO:0000256" key="1">
    <source>
        <dbReference type="SAM" id="MobiDB-lite"/>
    </source>
</evidence>
<organism evidence="2 4">
    <name type="scientific">Adineta steineri</name>
    <dbReference type="NCBI Taxonomy" id="433720"/>
    <lineage>
        <taxon>Eukaryota</taxon>
        <taxon>Metazoa</taxon>
        <taxon>Spiralia</taxon>
        <taxon>Gnathifera</taxon>
        <taxon>Rotifera</taxon>
        <taxon>Eurotatoria</taxon>
        <taxon>Bdelloidea</taxon>
        <taxon>Adinetida</taxon>
        <taxon>Adinetidae</taxon>
        <taxon>Adineta</taxon>
    </lineage>
</organism>
<protein>
    <submittedName>
        <fullName evidence="2">Uncharacterized protein</fullName>
    </submittedName>
</protein>
<proteinExistence type="predicted"/>
<evidence type="ECO:0000313" key="4">
    <source>
        <dbReference type="Proteomes" id="UP000663860"/>
    </source>
</evidence>
<accession>A0A813UKH6</accession>